<keyword evidence="2" id="KW-1133">Transmembrane helix</keyword>
<accession>A0ABR3B266</accession>
<protein>
    <submittedName>
        <fullName evidence="4">Uncharacterized protein</fullName>
    </submittedName>
</protein>
<keyword evidence="5" id="KW-1185">Reference proteome</keyword>
<feature type="transmembrane region" description="Helical" evidence="2">
    <location>
        <begin position="419"/>
        <end position="443"/>
    </location>
</feature>
<feature type="transmembrane region" description="Helical" evidence="2">
    <location>
        <begin position="386"/>
        <end position="407"/>
    </location>
</feature>
<feature type="transmembrane region" description="Helical" evidence="2">
    <location>
        <begin position="308"/>
        <end position="330"/>
    </location>
</feature>
<evidence type="ECO:0000256" key="2">
    <source>
        <dbReference type="SAM" id="Phobius"/>
    </source>
</evidence>
<feature type="signal peptide" evidence="3">
    <location>
        <begin position="1"/>
        <end position="24"/>
    </location>
</feature>
<name>A0ABR3B266_PHYBL</name>
<keyword evidence="2" id="KW-0812">Transmembrane</keyword>
<gene>
    <name evidence="4" type="ORF">J3Q64DRAFT_1737473</name>
</gene>
<reference evidence="4 5" key="1">
    <citation type="submission" date="2024-04" db="EMBL/GenBank/DDBJ databases">
        <title>Symmetric and asymmetric DNA N6-adenine methylation regulates different biological responses in Mucorales.</title>
        <authorList>
            <consortium name="Lawrence Berkeley National Laboratory"/>
            <person name="Lax C."/>
            <person name="Mondo S.J."/>
            <person name="Osorio-Concepcion M."/>
            <person name="Muszewska A."/>
            <person name="Corrochano-Luque M."/>
            <person name="Gutierrez G."/>
            <person name="Riley R."/>
            <person name="Lipzen A."/>
            <person name="Guo J."/>
            <person name="Hundley H."/>
            <person name="Amirebrahimi M."/>
            <person name="Ng V."/>
            <person name="Lorenzo-Gutierrez D."/>
            <person name="Binder U."/>
            <person name="Yang J."/>
            <person name="Song Y."/>
            <person name="Canovas D."/>
            <person name="Navarro E."/>
            <person name="Freitag M."/>
            <person name="Gabaldon T."/>
            <person name="Grigoriev I.V."/>
            <person name="Corrochano L.M."/>
            <person name="Nicolas F.E."/>
            <person name="Garre V."/>
        </authorList>
    </citation>
    <scope>NUCLEOTIDE SEQUENCE [LARGE SCALE GENOMIC DNA]</scope>
    <source>
        <strain evidence="4 5">L51</strain>
    </source>
</reference>
<comment type="caution">
    <text evidence="4">The sequence shown here is derived from an EMBL/GenBank/DDBJ whole genome shotgun (WGS) entry which is preliminary data.</text>
</comment>
<dbReference type="EMBL" id="JBCLYO010000007">
    <property type="protein sequence ID" value="KAL0087457.1"/>
    <property type="molecule type" value="Genomic_DNA"/>
</dbReference>
<feature type="transmembrane region" description="Helical" evidence="2">
    <location>
        <begin position="455"/>
        <end position="480"/>
    </location>
</feature>
<proteinExistence type="predicted"/>
<dbReference type="Proteomes" id="UP001448207">
    <property type="component" value="Unassembled WGS sequence"/>
</dbReference>
<evidence type="ECO:0000256" key="3">
    <source>
        <dbReference type="SAM" id="SignalP"/>
    </source>
</evidence>
<keyword evidence="3" id="KW-0732">Signal</keyword>
<organism evidence="4 5">
    <name type="scientific">Phycomyces blakesleeanus</name>
    <dbReference type="NCBI Taxonomy" id="4837"/>
    <lineage>
        <taxon>Eukaryota</taxon>
        <taxon>Fungi</taxon>
        <taxon>Fungi incertae sedis</taxon>
        <taxon>Mucoromycota</taxon>
        <taxon>Mucoromycotina</taxon>
        <taxon>Mucoromycetes</taxon>
        <taxon>Mucorales</taxon>
        <taxon>Phycomycetaceae</taxon>
        <taxon>Phycomyces</taxon>
    </lineage>
</organism>
<evidence type="ECO:0000313" key="4">
    <source>
        <dbReference type="EMBL" id="KAL0087457.1"/>
    </source>
</evidence>
<keyword evidence="2" id="KW-0472">Membrane</keyword>
<sequence>MMLLQRLLLSLCVLLLVFIPKCSAPPVHQDYNMFTSKLPIISILQTVLLGYISHVVTIRPRTGVSKFPTGYRRFIALVYPSSGIGLAVESMYKSFFGDKILKISQYKPLLKSYAKEETNKPKKDINRIPLNSSKPASQDSSPLIKPSTLECENDKEIVTKDTRHYTDFSSATCLKDRLLKDMKNKGCGHTEAAYLAAFLHIMGPEKAKQIKHCILNCSITVGVKDEPLNEIMYPYCKTEELVVNGPGAACKYQKKARPDEIHLMTDTMINQLETAHNMDDTSYIEVFVTIGQLFYTTVECMDIDGDRWAKVIIIIYTIMSVLQTSSLLLLHKQIAAFSIYEDRDEALILSLSKEYKASVEGAGSTSSTKNNNSSDKCNHKHDYYDGLVTGLSILAGIIVFVFIGIWADYNSHSLTEWLVLSWILSPIVFCPFLIPYFILYMCAGPFIDIYTYENFLEIPIAFGLFISSGLLLSATIIGYLPK</sequence>
<feature type="region of interest" description="Disordered" evidence="1">
    <location>
        <begin position="120"/>
        <end position="146"/>
    </location>
</feature>
<feature type="compositionally biased region" description="Polar residues" evidence="1">
    <location>
        <begin position="129"/>
        <end position="141"/>
    </location>
</feature>
<feature type="chain" id="PRO_5045713117" evidence="3">
    <location>
        <begin position="25"/>
        <end position="482"/>
    </location>
</feature>
<evidence type="ECO:0000256" key="1">
    <source>
        <dbReference type="SAM" id="MobiDB-lite"/>
    </source>
</evidence>
<evidence type="ECO:0000313" key="5">
    <source>
        <dbReference type="Proteomes" id="UP001448207"/>
    </source>
</evidence>